<keyword evidence="3" id="KW-1185">Reference proteome</keyword>
<keyword evidence="1" id="KW-1133">Transmembrane helix</keyword>
<dbReference type="GeneID" id="20249542"/>
<dbReference type="OMA" id="EDECENH"/>
<dbReference type="HOGENOM" id="CLU_1379547_0_0_1"/>
<dbReference type="EMBL" id="KB202656">
    <property type="protein sequence ID" value="ESO88581.1"/>
    <property type="molecule type" value="Genomic_DNA"/>
</dbReference>
<dbReference type="Gene3D" id="1.20.140.150">
    <property type="match status" value="1"/>
</dbReference>
<keyword evidence="1" id="KW-0812">Transmembrane</keyword>
<sequence length="198" mass="22601">MMTGLRIETERVLFPCVVAITGVGLVLQLLGLFLPYWYIIDLKTHYWAVGFFHSIHCKYGRCVNAWYGHRVETWLNGQLRFTAWIQTVAVIFGVLGFITSIIQMVNRRRGQMRKNLSHTAFFLFTLPAGFLALVGVIVYISEESPKTGGDNGWCYILSLLAGILLLLSALLSCVWCRDQGNDYDERLAARYLYTSTRF</sequence>
<protein>
    <submittedName>
        <fullName evidence="2">Uncharacterized protein</fullName>
    </submittedName>
</protein>
<accession>V4A5P1</accession>
<evidence type="ECO:0000313" key="2">
    <source>
        <dbReference type="EMBL" id="ESO88581.1"/>
    </source>
</evidence>
<evidence type="ECO:0000313" key="3">
    <source>
        <dbReference type="Proteomes" id="UP000030746"/>
    </source>
</evidence>
<evidence type="ECO:0000256" key="1">
    <source>
        <dbReference type="SAM" id="Phobius"/>
    </source>
</evidence>
<dbReference type="CTD" id="20249542"/>
<dbReference type="AlphaFoldDB" id="V4A5P1"/>
<reference evidence="2 3" key="1">
    <citation type="journal article" date="2013" name="Nature">
        <title>Insights into bilaterian evolution from three spiralian genomes.</title>
        <authorList>
            <person name="Simakov O."/>
            <person name="Marletaz F."/>
            <person name="Cho S.J."/>
            <person name="Edsinger-Gonzales E."/>
            <person name="Havlak P."/>
            <person name="Hellsten U."/>
            <person name="Kuo D.H."/>
            <person name="Larsson T."/>
            <person name="Lv J."/>
            <person name="Arendt D."/>
            <person name="Savage R."/>
            <person name="Osoegawa K."/>
            <person name="de Jong P."/>
            <person name="Grimwood J."/>
            <person name="Chapman J.A."/>
            <person name="Shapiro H."/>
            <person name="Aerts A."/>
            <person name="Otillar R.P."/>
            <person name="Terry A.Y."/>
            <person name="Boore J.L."/>
            <person name="Grigoriev I.V."/>
            <person name="Lindberg D.R."/>
            <person name="Seaver E.C."/>
            <person name="Weisblat D.A."/>
            <person name="Putnam N.H."/>
            <person name="Rokhsar D.S."/>
        </authorList>
    </citation>
    <scope>NUCLEOTIDE SEQUENCE [LARGE SCALE GENOMIC DNA]</scope>
</reference>
<dbReference type="KEGG" id="lgi:LOTGIDRAFT_234466"/>
<dbReference type="RefSeq" id="XP_009060631.1">
    <property type="nucleotide sequence ID" value="XM_009062383.1"/>
</dbReference>
<feature type="transmembrane region" description="Helical" evidence="1">
    <location>
        <begin position="83"/>
        <end position="106"/>
    </location>
</feature>
<organism evidence="2 3">
    <name type="scientific">Lottia gigantea</name>
    <name type="common">Giant owl limpet</name>
    <dbReference type="NCBI Taxonomy" id="225164"/>
    <lineage>
        <taxon>Eukaryota</taxon>
        <taxon>Metazoa</taxon>
        <taxon>Spiralia</taxon>
        <taxon>Lophotrochozoa</taxon>
        <taxon>Mollusca</taxon>
        <taxon>Gastropoda</taxon>
        <taxon>Patellogastropoda</taxon>
        <taxon>Lottioidea</taxon>
        <taxon>Lottiidae</taxon>
        <taxon>Lottia</taxon>
    </lineage>
</organism>
<feature type="transmembrane region" description="Helical" evidence="1">
    <location>
        <begin position="152"/>
        <end position="176"/>
    </location>
</feature>
<name>V4A5P1_LOTGI</name>
<keyword evidence="1" id="KW-0472">Membrane</keyword>
<dbReference type="Proteomes" id="UP000030746">
    <property type="component" value="Unassembled WGS sequence"/>
</dbReference>
<proteinExistence type="predicted"/>
<feature type="transmembrane region" description="Helical" evidence="1">
    <location>
        <begin position="118"/>
        <end position="140"/>
    </location>
</feature>
<gene>
    <name evidence="2" type="ORF">LOTGIDRAFT_234466</name>
</gene>
<feature type="transmembrane region" description="Helical" evidence="1">
    <location>
        <begin position="12"/>
        <end position="39"/>
    </location>
</feature>